<reference evidence="3" key="1">
    <citation type="journal article" date="2019" name="Science">
        <title>Mutation of a bHLH transcription factor allowed almond domestication.</title>
        <authorList>
            <person name="Sanchez-Perez R."/>
            <person name="Pavan S."/>
            <person name="Mazzeo R."/>
            <person name="Moldovan C."/>
            <person name="Aiese Cigliano R."/>
            <person name="Del Cueto J."/>
            <person name="Ricciardi F."/>
            <person name="Lotti C."/>
            <person name="Ricciardi L."/>
            <person name="Dicenta F."/>
            <person name="Lopez-Marques R.L."/>
            <person name="Lindberg Moller B."/>
        </authorList>
    </citation>
    <scope>NUCLEOTIDE SEQUENCE</scope>
</reference>
<evidence type="ECO:0000313" key="3">
    <source>
        <dbReference type="EMBL" id="BBH02960.1"/>
    </source>
</evidence>
<protein>
    <submittedName>
        <fullName evidence="3">Acyl-CoA N-acyltransferase with RING/FYVE/PHD-type zinc finger protein</fullName>
    </submittedName>
</protein>
<keyword evidence="3" id="KW-0808">Transferase</keyword>
<feature type="transmembrane region" description="Helical" evidence="2">
    <location>
        <begin position="114"/>
        <end position="134"/>
    </location>
</feature>
<evidence type="ECO:0000256" key="2">
    <source>
        <dbReference type="SAM" id="Phobius"/>
    </source>
</evidence>
<evidence type="ECO:0000256" key="1">
    <source>
        <dbReference type="SAM" id="MobiDB-lite"/>
    </source>
</evidence>
<gene>
    <name evidence="3" type="ORF">Prudu_013686</name>
</gene>
<dbReference type="GO" id="GO:0016746">
    <property type="term" value="F:acyltransferase activity"/>
    <property type="evidence" value="ECO:0007669"/>
    <property type="project" value="UniProtKB-KW"/>
</dbReference>
<keyword evidence="2" id="KW-0472">Membrane</keyword>
<feature type="transmembrane region" description="Helical" evidence="2">
    <location>
        <begin position="77"/>
        <end position="94"/>
    </location>
</feature>
<keyword evidence="2" id="KW-1133">Transmembrane helix</keyword>
<keyword evidence="3" id="KW-0012">Acyltransferase</keyword>
<feature type="region of interest" description="Disordered" evidence="1">
    <location>
        <begin position="1"/>
        <end position="22"/>
    </location>
</feature>
<dbReference type="EMBL" id="AP019301">
    <property type="protein sequence ID" value="BBH02960.1"/>
    <property type="molecule type" value="Genomic_DNA"/>
</dbReference>
<organism evidence="3">
    <name type="scientific">Prunus dulcis</name>
    <name type="common">Almond</name>
    <name type="synonym">Amygdalus dulcis</name>
    <dbReference type="NCBI Taxonomy" id="3755"/>
    <lineage>
        <taxon>Eukaryota</taxon>
        <taxon>Viridiplantae</taxon>
        <taxon>Streptophyta</taxon>
        <taxon>Embryophyta</taxon>
        <taxon>Tracheophyta</taxon>
        <taxon>Spermatophyta</taxon>
        <taxon>Magnoliopsida</taxon>
        <taxon>eudicotyledons</taxon>
        <taxon>Gunneridae</taxon>
        <taxon>Pentapetalae</taxon>
        <taxon>rosids</taxon>
        <taxon>fabids</taxon>
        <taxon>Rosales</taxon>
        <taxon>Rosaceae</taxon>
        <taxon>Amygdaloideae</taxon>
        <taxon>Amygdaleae</taxon>
        <taxon>Prunus</taxon>
    </lineage>
</organism>
<sequence>TKHVQLQEQKPKRHRQTQTHPTIQAARRIGEVESLDLSSPYHVFLCVTGDFASMEGTPKDTVSRYKIMNGRKSKQKLLVQEAVLSINVIELVIHQIISFMRSNVWIETNIDRHIGINVCCVLYNLGLCFSWIDFKGKNTAIQRRTMKSSLQHIYKNTWNKDGGDAICGNPTEKTS</sequence>
<keyword evidence="2" id="KW-0812">Transmembrane</keyword>
<dbReference type="AlphaFoldDB" id="A0A4Y1RFC3"/>
<accession>A0A4Y1RFC3</accession>
<feature type="non-terminal residue" evidence="3">
    <location>
        <position position="1"/>
    </location>
</feature>
<name>A0A4Y1RFC3_PRUDU</name>
<proteinExistence type="predicted"/>